<dbReference type="Pfam" id="PF00106">
    <property type="entry name" value="adh_short"/>
    <property type="match status" value="1"/>
</dbReference>
<keyword evidence="4" id="KW-1185">Reference proteome</keyword>
<dbReference type="AlphaFoldDB" id="A0A0E0JN69"/>
<evidence type="ECO:0000313" key="3">
    <source>
        <dbReference type="EnsemblPlants" id="OPUNC01G28440.1"/>
    </source>
</evidence>
<dbReference type="SUPFAM" id="SSF51735">
    <property type="entry name" value="NAD(P)-binding Rossmann-fold domains"/>
    <property type="match status" value="1"/>
</dbReference>
<dbReference type="Gramene" id="OPUNC01G28440.1">
    <property type="protein sequence ID" value="OPUNC01G28440.1"/>
    <property type="gene ID" value="OPUNC01G28440"/>
</dbReference>
<comment type="similarity">
    <text evidence="1">Belongs to the short-chain dehydrogenases/reductases (SDR) family.</text>
</comment>
<reference evidence="3" key="1">
    <citation type="submission" date="2015-04" db="UniProtKB">
        <authorList>
            <consortium name="EnsemblPlants"/>
        </authorList>
    </citation>
    <scope>IDENTIFICATION</scope>
</reference>
<dbReference type="InterPro" id="IPR036291">
    <property type="entry name" value="NAD(P)-bd_dom_sf"/>
</dbReference>
<feature type="region of interest" description="Disordered" evidence="2">
    <location>
        <begin position="82"/>
        <end position="112"/>
    </location>
</feature>
<evidence type="ECO:0000313" key="4">
    <source>
        <dbReference type="Proteomes" id="UP000026962"/>
    </source>
</evidence>
<proteinExistence type="inferred from homology"/>
<evidence type="ECO:0000256" key="1">
    <source>
        <dbReference type="ARBA" id="ARBA00006484"/>
    </source>
</evidence>
<feature type="compositionally biased region" description="Low complexity" evidence="2">
    <location>
        <begin position="100"/>
        <end position="112"/>
    </location>
</feature>
<name>A0A0E0JN69_ORYPU</name>
<sequence length="112" mass="11860">MPDDNKQPSPAAAILHNPRRLEGKVAIVIGDSRGIGEAIVRAFVHHGAVVIVTDIDDAGGQALAAALGPHVCTYVHCDVVEEADVDHAGPPRPPRRAVQQRRGAGPQQKRTE</sequence>
<accession>A0A0E0JN69</accession>
<dbReference type="Gene3D" id="3.40.50.720">
    <property type="entry name" value="NAD(P)-binding Rossmann-like Domain"/>
    <property type="match status" value="1"/>
</dbReference>
<dbReference type="PANTHER" id="PTHR42820">
    <property type="entry name" value="SHORT-CHAIN DEHYDROGENASE REDUCTASE"/>
    <property type="match status" value="1"/>
</dbReference>
<organism evidence="3">
    <name type="scientific">Oryza punctata</name>
    <name type="common">Red rice</name>
    <dbReference type="NCBI Taxonomy" id="4537"/>
    <lineage>
        <taxon>Eukaryota</taxon>
        <taxon>Viridiplantae</taxon>
        <taxon>Streptophyta</taxon>
        <taxon>Embryophyta</taxon>
        <taxon>Tracheophyta</taxon>
        <taxon>Spermatophyta</taxon>
        <taxon>Magnoliopsida</taxon>
        <taxon>Liliopsida</taxon>
        <taxon>Poales</taxon>
        <taxon>Poaceae</taxon>
        <taxon>BOP clade</taxon>
        <taxon>Oryzoideae</taxon>
        <taxon>Oryzeae</taxon>
        <taxon>Oryzinae</taxon>
        <taxon>Oryza</taxon>
    </lineage>
</organism>
<dbReference type="HOGENOM" id="CLU_2149958_0_0_1"/>
<dbReference type="Proteomes" id="UP000026962">
    <property type="component" value="Chromosome 1"/>
</dbReference>
<evidence type="ECO:0000256" key="2">
    <source>
        <dbReference type="SAM" id="MobiDB-lite"/>
    </source>
</evidence>
<dbReference type="EnsemblPlants" id="OPUNC01G28440.1">
    <property type="protein sequence ID" value="OPUNC01G28440.1"/>
    <property type="gene ID" value="OPUNC01G28440"/>
</dbReference>
<dbReference type="STRING" id="4537.A0A0E0JN69"/>
<dbReference type="OMA" id="ASFYPRK"/>
<dbReference type="InterPro" id="IPR002347">
    <property type="entry name" value="SDR_fam"/>
</dbReference>
<reference evidence="3" key="2">
    <citation type="submission" date="2018-05" db="EMBL/GenBank/DDBJ databases">
        <title>OpunRS2 (Oryza punctata Reference Sequence Version 2).</title>
        <authorList>
            <person name="Zhang J."/>
            <person name="Kudrna D."/>
            <person name="Lee S."/>
            <person name="Talag J."/>
            <person name="Welchert J."/>
            <person name="Wing R.A."/>
        </authorList>
    </citation>
    <scope>NUCLEOTIDE SEQUENCE [LARGE SCALE GENOMIC DNA]</scope>
</reference>
<dbReference type="PANTHER" id="PTHR42820:SF1">
    <property type="entry name" value="SHORT-CHAIN DEHYDROGENASE_REDUCTASE FAMILY PROTEIN"/>
    <property type="match status" value="1"/>
</dbReference>
<protein>
    <submittedName>
        <fullName evidence="3">Uncharacterized protein</fullName>
    </submittedName>
</protein>
<dbReference type="eggNOG" id="KOG0725">
    <property type="taxonomic scope" value="Eukaryota"/>
</dbReference>